<dbReference type="Proteomes" id="UP000264702">
    <property type="component" value="Unassembled WGS sequence"/>
</dbReference>
<dbReference type="PROSITE" id="PS51257">
    <property type="entry name" value="PROKAR_LIPOPROTEIN"/>
    <property type="match status" value="1"/>
</dbReference>
<keyword evidence="2" id="KW-0560">Oxidoreductase</keyword>
<name>A0A372IJK9_9BACT</name>
<dbReference type="PRINTS" id="PR00080">
    <property type="entry name" value="SDRFAMILY"/>
</dbReference>
<dbReference type="InterPro" id="IPR020904">
    <property type="entry name" value="Sc_DH/Rdtase_CS"/>
</dbReference>
<dbReference type="InterPro" id="IPR002347">
    <property type="entry name" value="SDR_fam"/>
</dbReference>
<dbReference type="InterPro" id="IPR057326">
    <property type="entry name" value="KR_dom"/>
</dbReference>
<reference evidence="6 7" key="1">
    <citation type="submission" date="2018-08" db="EMBL/GenBank/DDBJ databases">
        <title>Acidipila sp. 4G-K13, an acidobacterium isolated from forest soil.</title>
        <authorList>
            <person name="Gao Z.-H."/>
            <person name="Qiu L.-H."/>
        </authorList>
    </citation>
    <scope>NUCLEOTIDE SEQUENCE [LARGE SCALE GENOMIC DNA]</scope>
    <source>
        <strain evidence="6 7">4G-K13</strain>
    </source>
</reference>
<organism evidence="6 7">
    <name type="scientific">Paracidobacterium acidisoli</name>
    <dbReference type="NCBI Taxonomy" id="2303751"/>
    <lineage>
        <taxon>Bacteria</taxon>
        <taxon>Pseudomonadati</taxon>
        <taxon>Acidobacteriota</taxon>
        <taxon>Terriglobia</taxon>
        <taxon>Terriglobales</taxon>
        <taxon>Acidobacteriaceae</taxon>
        <taxon>Paracidobacterium</taxon>
    </lineage>
</organism>
<dbReference type="Pfam" id="PF00106">
    <property type="entry name" value="adh_short"/>
    <property type="match status" value="1"/>
</dbReference>
<dbReference type="PRINTS" id="PR00081">
    <property type="entry name" value="GDHRDH"/>
</dbReference>
<evidence type="ECO:0000256" key="3">
    <source>
        <dbReference type="RuleBase" id="RU000363"/>
    </source>
</evidence>
<evidence type="ECO:0000313" key="6">
    <source>
        <dbReference type="EMBL" id="RFU15160.1"/>
    </source>
</evidence>
<sequence length="358" mass="38299">MTMMRIRKAAGIAAAVAAGTGLACTGAAVFCAAKACKKVSARVQRRVQGKVVVITGGSRGLGLALAEEFGRRGARLVLAARDGEELERARRLLLQWRAVQAESDVMTFPCDLRKPEDADALVQRATAHFGHIDMLVNNAGIMTVGPVENHTAESFREAMEANFFSGLHCTLAVLPQMLARKSGNIIHISSIGGKIAFPHLLPYTASKFAVTGFSEGLHAEVRSKGIRVLTVCPGLMRTGSHGNARFTGDAVREYRWFSLAAALPGVSASARAAARRIVHAATAGKSEITITPQAMFAARFGNLMPSLTARAMQLVNLALPQPVPGTSAVFRGDEVRELEVRPAMRFAHAASRRYNQTD</sequence>
<dbReference type="PANTHER" id="PTHR44196">
    <property type="entry name" value="DEHYDROGENASE/REDUCTASE SDR FAMILY MEMBER 7B"/>
    <property type="match status" value="1"/>
</dbReference>
<evidence type="ECO:0000259" key="5">
    <source>
        <dbReference type="SMART" id="SM00822"/>
    </source>
</evidence>
<evidence type="ECO:0000256" key="4">
    <source>
        <dbReference type="SAM" id="SignalP"/>
    </source>
</evidence>
<comment type="caution">
    <text evidence="6">The sequence shown here is derived from an EMBL/GenBank/DDBJ whole genome shotgun (WGS) entry which is preliminary data.</text>
</comment>
<keyword evidence="7" id="KW-1185">Reference proteome</keyword>
<keyword evidence="4" id="KW-0732">Signal</keyword>
<dbReference type="GO" id="GO:0016020">
    <property type="term" value="C:membrane"/>
    <property type="evidence" value="ECO:0007669"/>
    <property type="project" value="TreeGrafter"/>
</dbReference>
<evidence type="ECO:0000256" key="2">
    <source>
        <dbReference type="ARBA" id="ARBA00023002"/>
    </source>
</evidence>
<feature type="domain" description="Ketoreductase" evidence="5">
    <location>
        <begin position="50"/>
        <end position="239"/>
    </location>
</feature>
<feature type="chain" id="PRO_5016853568" evidence="4">
    <location>
        <begin position="24"/>
        <end position="358"/>
    </location>
</feature>
<comment type="similarity">
    <text evidence="1 3">Belongs to the short-chain dehydrogenases/reductases (SDR) family.</text>
</comment>
<dbReference type="PROSITE" id="PS00061">
    <property type="entry name" value="ADH_SHORT"/>
    <property type="match status" value="1"/>
</dbReference>
<dbReference type="Gene3D" id="3.40.50.720">
    <property type="entry name" value="NAD(P)-binding Rossmann-like Domain"/>
    <property type="match status" value="1"/>
</dbReference>
<dbReference type="SMART" id="SM00822">
    <property type="entry name" value="PKS_KR"/>
    <property type="match status" value="1"/>
</dbReference>
<dbReference type="GO" id="GO:0016491">
    <property type="term" value="F:oxidoreductase activity"/>
    <property type="evidence" value="ECO:0007669"/>
    <property type="project" value="UniProtKB-KW"/>
</dbReference>
<protein>
    <submittedName>
        <fullName evidence="6">SDR family NAD(P)-dependent oxidoreductase</fullName>
    </submittedName>
</protein>
<dbReference type="InterPro" id="IPR036291">
    <property type="entry name" value="NAD(P)-bd_dom_sf"/>
</dbReference>
<feature type="signal peptide" evidence="4">
    <location>
        <begin position="1"/>
        <end position="23"/>
    </location>
</feature>
<evidence type="ECO:0000256" key="1">
    <source>
        <dbReference type="ARBA" id="ARBA00006484"/>
    </source>
</evidence>
<gene>
    <name evidence="6" type="ORF">D0Y96_18675</name>
</gene>
<dbReference type="EMBL" id="QVQT01000007">
    <property type="protein sequence ID" value="RFU15160.1"/>
    <property type="molecule type" value="Genomic_DNA"/>
</dbReference>
<accession>A0A372IJK9</accession>
<proteinExistence type="inferred from homology"/>
<dbReference type="AlphaFoldDB" id="A0A372IJK9"/>
<dbReference type="PANTHER" id="PTHR44196:SF1">
    <property type="entry name" value="DEHYDROGENASE_REDUCTASE SDR FAMILY MEMBER 7B"/>
    <property type="match status" value="1"/>
</dbReference>
<evidence type="ECO:0000313" key="7">
    <source>
        <dbReference type="Proteomes" id="UP000264702"/>
    </source>
</evidence>
<dbReference type="FunFam" id="3.40.50.720:FF:000084">
    <property type="entry name" value="Short-chain dehydrogenase reductase"/>
    <property type="match status" value="1"/>
</dbReference>
<dbReference type="SUPFAM" id="SSF51735">
    <property type="entry name" value="NAD(P)-binding Rossmann-fold domains"/>
    <property type="match status" value="1"/>
</dbReference>